<evidence type="ECO:0000313" key="2">
    <source>
        <dbReference type="Proteomes" id="UP000238479"/>
    </source>
</evidence>
<protein>
    <submittedName>
        <fullName evidence="1">Uncharacterized protein</fullName>
    </submittedName>
</protein>
<dbReference type="AlphaFoldDB" id="A0A2P6RX19"/>
<organism evidence="1 2">
    <name type="scientific">Rosa chinensis</name>
    <name type="common">China rose</name>
    <dbReference type="NCBI Taxonomy" id="74649"/>
    <lineage>
        <taxon>Eukaryota</taxon>
        <taxon>Viridiplantae</taxon>
        <taxon>Streptophyta</taxon>
        <taxon>Embryophyta</taxon>
        <taxon>Tracheophyta</taxon>
        <taxon>Spermatophyta</taxon>
        <taxon>Magnoliopsida</taxon>
        <taxon>eudicotyledons</taxon>
        <taxon>Gunneridae</taxon>
        <taxon>Pentapetalae</taxon>
        <taxon>rosids</taxon>
        <taxon>fabids</taxon>
        <taxon>Rosales</taxon>
        <taxon>Rosaceae</taxon>
        <taxon>Rosoideae</taxon>
        <taxon>Rosoideae incertae sedis</taxon>
        <taxon>Rosa</taxon>
    </lineage>
</organism>
<evidence type="ECO:0000313" key="1">
    <source>
        <dbReference type="EMBL" id="PRQ50980.1"/>
    </source>
</evidence>
<reference evidence="1 2" key="1">
    <citation type="journal article" date="2018" name="Nat. Genet.">
        <title>The Rosa genome provides new insights in the design of modern roses.</title>
        <authorList>
            <person name="Bendahmane M."/>
        </authorList>
    </citation>
    <scope>NUCLEOTIDE SEQUENCE [LARGE SCALE GENOMIC DNA]</scope>
    <source>
        <strain evidence="2">cv. Old Blush</strain>
    </source>
</reference>
<sequence>MKIPSAGQHIINSELVPCQVETGGLALNVEKNIFIWISDLPNFSIVTSQ</sequence>
<proteinExistence type="predicted"/>
<comment type="caution">
    <text evidence="1">The sequence shown here is derived from an EMBL/GenBank/DDBJ whole genome shotgun (WGS) entry which is preliminary data.</text>
</comment>
<accession>A0A2P6RX19</accession>
<dbReference type="Gramene" id="PRQ50980">
    <property type="protein sequence ID" value="PRQ50980"/>
    <property type="gene ID" value="RchiOBHm_Chr2g0139221"/>
</dbReference>
<keyword evidence="2" id="KW-1185">Reference proteome</keyword>
<dbReference type="EMBL" id="PDCK01000040">
    <property type="protein sequence ID" value="PRQ50980.1"/>
    <property type="molecule type" value="Genomic_DNA"/>
</dbReference>
<gene>
    <name evidence="1" type="ORF">RchiOBHm_Chr2g0139221</name>
</gene>
<dbReference type="Proteomes" id="UP000238479">
    <property type="component" value="Chromosome 2"/>
</dbReference>
<name>A0A2P6RX19_ROSCH</name>